<dbReference type="SMART" id="SM00382">
    <property type="entry name" value="AAA"/>
    <property type="match status" value="1"/>
</dbReference>
<dbReference type="InterPro" id="IPR017871">
    <property type="entry name" value="ABC_transporter-like_CS"/>
</dbReference>
<keyword evidence="5" id="KW-0547">Nucleotide-binding</keyword>
<sequence length="273" mass="29160">MIRPQQYPAGRSDEGLSVRGVSLGYGGGTIVDHVDLDVEPGSFTSIIGPNGCGKSTLLKGMSRLLTPTTGQVLLDGSPLQSWKPKAAARRVGLLPQTSNAPDGSTVYGLVRRGRFPHQGFLAPWNDADERAVTAAMARTGVTELRDAQVGELSGGQRQRVWVAMTLAQESGILLLDEPTTFLDIAYQLELLDLFAELHREGRTIVAVLHDLNLAARYSTRIAAMRTGRMLAYGTPGDVITEETMAAVYGVSCSVIPDPHTGGPLVVPVSRSPQ</sequence>
<feature type="domain" description="ABC transporter" evidence="10">
    <location>
        <begin position="16"/>
        <end position="251"/>
    </location>
</feature>
<reference evidence="11 12" key="1">
    <citation type="journal article" date="2012" name="Stand. Genomic Sci.">
        <title>Genome sequence of the halotolerant bacterium Corynebacterium halotolerans type strain YIM 70093(T) (= DSM 44683(T)).</title>
        <authorList>
            <person name="Ruckert C."/>
            <person name="Albersmeier A."/>
            <person name="Al-Dilaimi A."/>
            <person name="Niehaus K."/>
            <person name="Szczepanowski R."/>
            <person name="Kalinowski J."/>
        </authorList>
    </citation>
    <scope>NUCLEOTIDE SEQUENCE [LARGE SCALE GENOMIC DNA]</scope>
    <source>
        <strain evidence="11">YIM 70093</strain>
    </source>
</reference>
<keyword evidence="9" id="KW-0472">Membrane</keyword>
<dbReference type="EMBL" id="CP003697">
    <property type="protein sequence ID" value="AGF73158.1"/>
    <property type="molecule type" value="Genomic_DNA"/>
</dbReference>
<dbReference type="RefSeq" id="WP_015401574.1">
    <property type="nucleotide sequence ID" value="NC_020302.1"/>
</dbReference>
<evidence type="ECO:0000256" key="4">
    <source>
        <dbReference type="ARBA" id="ARBA00022496"/>
    </source>
</evidence>
<dbReference type="Gene3D" id="3.40.50.300">
    <property type="entry name" value="P-loop containing nucleotide triphosphate hydrolases"/>
    <property type="match status" value="1"/>
</dbReference>
<dbReference type="GO" id="GO:0005524">
    <property type="term" value="F:ATP binding"/>
    <property type="evidence" value="ECO:0007669"/>
    <property type="project" value="UniProtKB-KW"/>
</dbReference>
<dbReference type="eggNOG" id="COG1120">
    <property type="taxonomic scope" value="Bacteria"/>
</dbReference>
<dbReference type="PANTHER" id="PTHR42771">
    <property type="entry name" value="IRON(3+)-HYDROXAMATE IMPORT ATP-BINDING PROTEIN FHUC"/>
    <property type="match status" value="1"/>
</dbReference>
<dbReference type="PROSITE" id="PS00211">
    <property type="entry name" value="ABC_TRANSPORTER_1"/>
    <property type="match status" value="1"/>
</dbReference>
<comment type="subcellular location">
    <subcellularLocation>
        <location evidence="1">Cell membrane</location>
        <topology evidence="1">Peripheral membrane protein</topology>
    </subcellularLocation>
</comment>
<dbReference type="Pfam" id="PF00005">
    <property type="entry name" value="ABC_tran"/>
    <property type="match status" value="1"/>
</dbReference>
<evidence type="ECO:0000256" key="3">
    <source>
        <dbReference type="ARBA" id="ARBA00022475"/>
    </source>
</evidence>
<dbReference type="KEGG" id="chn:A605_10790"/>
<dbReference type="SUPFAM" id="SSF52540">
    <property type="entry name" value="P-loop containing nucleoside triphosphate hydrolases"/>
    <property type="match status" value="1"/>
</dbReference>
<dbReference type="InterPro" id="IPR003593">
    <property type="entry name" value="AAA+_ATPase"/>
</dbReference>
<evidence type="ECO:0000256" key="5">
    <source>
        <dbReference type="ARBA" id="ARBA00022741"/>
    </source>
</evidence>
<dbReference type="AlphaFoldDB" id="M1NP65"/>
<dbReference type="InterPro" id="IPR051535">
    <property type="entry name" value="Siderophore_ABC-ATPase"/>
</dbReference>
<dbReference type="HOGENOM" id="CLU_000604_1_11_11"/>
<keyword evidence="8" id="KW-0406">Ion transport</keyword>
<evidence type="ECO:0000259" key="10">
    <source>
        <dbReference type="PROSITE" id="PS50893"/>
    </source>
</evidence>
<keyword evidence="12" id="KW-1185">Reference proteome</keyword>
<name>M1NP65_9CORY</name>
<dbReference type="GO" id="GO:0006826">
    <property type="term" value="P:iron ion transport"/>
    <property type="evidence" value="ECO:0007669"/>
    <property type="project" value="UniProtKB-KW"/>
</dbReference>
<keyword evidence="6" id="KW-0067">ATP-binding</keyword>
<dbReference type="GO" id="GO:0005886">
    <property type="term" value="C:plasma membrane"/>
    <property type="evidence" value="ECO:0007669"/>
    <property type="project" value="UniProtKB-SubCell"/>
</dbReference>
<dbReference type="CDD" id="cd03214">
    <property type="entry name" value="ABC_Iron-Siderophores_B12_Hemin"/>
    <property type="match status" value="1"/>
</dbReference>
<evidence type="ECO:0000256" key="2">
    <source>
        <dbReference type="ARBA" id="ARBA00022448"/>
    </source>
</evidence>
<evidence type="ECO:0000313" key="12">
    <source>
        <dbReference type="Proteomes" id="UP000011723"/>
    </source>
</evidence>
<protein>
    <submittedName>
        <fullName evidence="11">ABC transporter</fullName>
    </submittedName>
</protein>
<dbReference type="Proteomes" id="UP000011723">
    <property type="component" value="Chromosome"/>
</dbReference>
<accession>M1NP65</accession>
<evidence type="ECO:0000256" key="8">
    <source>
        <dbReference type="ARBA" id="ARBA00023065"/>
    </source>
</evidence>
<dbReference type="FunFam" id="3.40.50.300:FF:000134">
    <property type="entry name" value="Iron-enterobactin ABC transporter ATP-binding protein"/>
    <property type="match status" value="1"/>
</dbReference>
<dbReference type="InterPro" id="IPR003439">
    <property type="entry name" value="ABC_transporter-like_ATP-bd"/>
</dbReference>
<evidence type="ECO:0000313" key="11">
    <source>
        <dbReference type="EMBL" id="AGF73158.1"/>
    </source>
</evidence>
<dbReference type="STRING" id="1121362.A605_10790"/>
<dbReference type="PATRIC" id="fig|1121362.3.peg.2187"/>
<dbReference type="PANTHER" id="PTHR42771:SF2">
    <property type="entry name" value="IRON(3+)-HYDROXAMATE IMPORT ATP-BINDING PROTEIN FHUC"/>
    <property type="match status" value="1"/>
</dbReference>
<keyword evidence="4" id="KW-0410">Iron transport</keyword>
<keyword evidence="7" id="KW-0408">Iron</keyword>
<evidence type="ECO:0000256" key="7">
    <source>
        <dbReference type="ARBA" id="ARBA00023004"/>
    </source>
</evidence>
<evidence type="ECO:0000256" key="9">
    <source>
        <dbReference type="ARBA" id="ARBA00023136"/>
    </source>
</evidence>
<organism evidence="11 12">
    <name type="scientific">Corynebacterium halotolerans YIM 70093 = DSM 44683</name>
    <dbReference type="NCBI Taxonomy" id="1121362"/>
    <lineage>
        <taxon>Bacteria</taxon>
        <taxon>Bacillati</taxon>
        <taxon>Actinomycetota</taxon>
        <taxon>Actinomycetes</taxon>
        <taxon>Mycobacteriales</taxon>
        <taxon>Corynebacteriaceae</taxon>
        <taxon>Corynebacterium</taxon>
    </lineage>
</organism>
<keyword evidence="3" id="KW-1003">Cell membrane</keyword>
<dbReference type="PROSITE" id="PS50893">
    <property type="entry name" value="ABC_TRANSPORTER_2"/>
    <property type="match status" value="1"/>
</dbReference>
<evidence type="ECO:0000256" key="1">
    <source>
        <dbReference type="ARBA" id="ARBA00004202"/>
    </source>
</evidence>
<gene>
    <name evidence="11" type="ORF">A605_10790</name>
</gene>
<proteinExistence type="predicted"/>
<evidence type="ECO:0000256" key="6">
    <source>
        <dbReference type="ARBA" id="ARBA00022840"/>
    </source>
</evidence>
<dbReference type="InterPro" id="IPR027417">
    <property type="entry name" value="P-loop_NTPase"/>
</dbReference>
<dbReference type="GO" id="GO:0016887">
    <property type="term" value="F:ATP hydrolysis activity"/>
    <property type="evidence" value="ECO:0007669"/>
    <property type="project" value="InterPro"/>
</dbReference>
<keyword evidence="2" id="KW-0813">Transport</keyword>